<dbReference type="PANTHER" id="PTHR23523">
    <property type="match status" value="1"/>
</dbReference>
<dbReference type="InterPro" id="IPR011701">
    <property type="entry name" value="MFS"/>
</dbReference>
<dbReference type="AlphaFoldDB" id="A0A432V3J4"/>
<protein>
    <submittedName>
        <fullName evidence="6">MFS transporter</fullName>
    </submittedName>
</protein>
<feature type="transmembrane region" description="Helical" evidence="4">
    <location>
        <begin position="138"/>
        <end position="164"/>
    </location>
</feature>
<feature type="transmembrane region" description="Helical" evidence="4">
    <location>
        <begin position="334"/>
        <end position="353"/>
    </location>
</feature>
<dbReference type="InterPro" id="IPR052524">
    <property type="entry name" value="MFS_Cyanate_Porter"/>
</dbReference>
<gene>
    <name evidence="6" type="ORF">EET67_17000</name>
</gene>
<evidence type="ECO:0000256" key="2">
    <source>
        <dbReference type="ARBA" id="ARBA00022989"/>
    </source>
</evidence>
<dbReference type="OrthoDB" id="5758872at2"/>
<name>A0A432V3J4_9HYPH</name>
<feature type="transmembrane region" description="Helical" evidence="4">
    <location>
        <begin position="49"/>
        <end position="68"/>
    </location>
</feature>
<dbReference type="InterPro" id="IPR036259">
    <property type="entry name" value="MFS_trans_sf"/>
</dbReference>
<keyword evidence="1 4" id="KW-0812">Transmembrane</keyword>
<feature type="transmembrane region" description="Helical" evidence="4">
    <location>
        <begin position="104"/>
        <end position="126"/>
    </location>
</feature>
<reference evidence="6 7" key="1">
    <citation type="submission" date="2018-11" db="EMBL/GenBank/DDBJ databases">
        <title>Pseudaminobacter arsenicus sp. nov., an arsenic-resistant bacterium isolated from arsenic-rich aquifers.</title>
        <authorList>
            <person name="Mu Y."/>
        </authorList>
    </citation>
    <scope>NUCLEOTIDE SEQUENCE [LARGE SCALE GENOMIC DNA]</scope>
    <source>
        <strain evidence="6 7">CB3</strain>
    </source>
</reference>
<organism evidence="6 7">
    <name type="scientific">Borborobacter arsenicus</name>
    <dbReference type="NCBI Taxonomy" id="1851146"/>
    <lineage>
        <taxon>Bacteria</taxon>
        <taxon>Pseudomonadati</taxon>
        <taxon>Pseudomonadota</taxon>
        <taxon>Alphaproteobacteria</taxon>
        <taxon>Hyphomicrobiales</taxon>
        <taxon>Phyllobacteriaceae</taxon>
        <taxon>Borborobacter</taxon>
    </lineage>
</organism>
<dbReference type="InterPro" id="IPR020846">
    <property type="entry name" value="MFS_dom"/>
</dbReference>
<feature type="transmembrane region" description="Helical" evidence="4">
    <location>
        <begin position="238"/>
        <end position="263"/>
    </location>
</feature>
<dbReference type="PROSITE" id="PS50850">
    <property type="entry name" value="MFS"/>
    <property type="match status" value="1"/>
</dbReference>
<sequence>MESEEPSSAARILLLAAVALVGLNLRPFITGIGPLAADISAQTGLDLKGISLLTLVPMLLMGIFAFAGPFLQNRIGARRSVIAALVVLTLGSFLRLFASSGWQMVGTAALLGLGVAVVQAVFPGIVKQQFPRHVGVVMGLYSATLMGGGALGAQAAPLIAAAAADWHVGLAWLAVPAALALWLAIRCLPRDGGTRQGTTSTTALLKWPRVWLLMACFGLVNGGYSTVVAWLAPFYQEHGWSAAASGSLLAIMAVCQALAALFLPVLAARGEDRRPWLWLTLAMQAAGFAALTFWPEAAPLASAMLLGAGLGGCFALSMIVALDHLADPVEAGALSALMQGGGFLITALPPWIVAVLHDLTGSFHAGWLMHLACAIVVAVLYWRVSPGSYANAMNPGNTGVAHQPCQQKCAIETPL</sequence>
<dbReference type="Pfam" id="PF07690">
    <property type="entry name" value="MFS_1"/>
    <property type="match status" value="1"/>
</dbReference>
<evidence type="ECO:0000313" key="7">
    <source>
        <dbReference type="Proteomes" id="UP000281647"/>
    </source>
</evidence>
<feature type="transmembrane region" description="Helical" evidence="4">
    <location>
        <begin position="300"/>
        <end position="322"/>
    </location>
</feature>
<dbReference type="NCBIfam" id="NF007256">
    <property type="entry name" value="PRK09705.1"/>
    <property type="match status" value="1"/>
</dbReference>
<keyword evidence="7" id="KW-1185">Reference proteome</keyword>
<proteinExistence type="predicted"/>
<keyword evidence="2 4" id="KW-1133">Transmembrane helix</keyword>
<dbReference type="Gene3D" id="1.20.1250.20">
    <property type="entry name" value="MFS general substrate transporter like domains"/>
    <property type="match status" value="2"/>
</dbReference>
<comment type="caution">
    <text evidence="6">The sequence shown here is derived from an EMBL/GenBank/DDBJ whole genome shotgun (WGS) entry which is preliminary data.</text>
</comment>
<evidence type="ECO:0000256" key="1">
    <source>
        <dbReference type="ARBA" id="ARBA00022692"/>
    </source>
</evidence>
<feature type="transmembrane region" description="Helical" evidence="4">
    <location>
        <begin position="275"/>
        <end position="294"/>
    </location>
</feature>
<keyword evidence="3 4" id="KW-0472">Membrane</keyword>
<feature type="transmembrane region" description="Helical" evidence="4">
    <location>
        <begin position="12"/>
        <end position="29"/>
    </location>
</feature>
<dbReference type="PANTHER" id="PTHR23523:SF1">
    <property type="entry name" value="CYANATE TRANSPORT PROTEIN CYNX"/>
    <property type="match status" value="1"/>
</dbReference>
<dbReference type="EMBL" id="RKST01000017">
    <property type="protein sequence ID" value="RUM96678.1"/>
    <property type="molecule type" value="Genomic_DNA"/>
</dbReference>
<evidence type="ECO:0000259" key="5">
    <source>
        <dbReference type="PROSITE" id="PS50850"/>
    </source>
</evidence>
<dbReference type="RefSeq" id="WP_128627732.1">
    <property type="nucleotide sequence ID" value="NZ_RKST01000017.1"/>
</dbReference>
<dbReference type="Proteomes" id="UP000281647">
    <property type="component" value="Unassembled WGS sequence"/>
</dbReference>
<dbReference type="SUPFAM" id="SSF103473">
    <property type="entry name" value="MFS general substrate transporter"/>
    <property type="match status" value="1"/>
</dbReference>
<feature type="transmembrane region" description="Helical" evidence="4">
    <location>
        <begin position="170"/>
        <end position="189"/>
    </location>
</feature>
<dbReference type="GO" id="GO:0022857">
    <property type="term" value="F:transmembrane transporter activity"/>
    <property type="evidence" value="ECO:0007669"/>
    <property type="project" value="InterPro"/>
</dbReference>
<accession>A0A432V3J4</accession>
<feature type="transmembrane region" description="Helical" evidence="4">
    <location>
        <begin position="365"/>
        <end position="384"/>
    </location>
</feature>
<evidence type="ECO:0000256" key="4">
    <source>
        <dbReference type="SAM" id="Phobius"/>
    </source>
</evidence>
<evidence type="ECO:0000313" key="6">
    <source>
        <dbReference type="EMBL" id="RUM96678.1"/>
    </source>
</evidence>
<evidence type="ECO:0000256" key="3">
    <source>
        <dbReference type="ARBA" id="ARBA00023136"/>
    </source>
</evidence>
<feature type="transmembrane region" description="Helical" evidence="4">
    <location>
        <begin position="210"/>
        <end position="232"/>
    </location>
</feature>
<feature type="transmembrane region" description="Helical" evidence="4">
    <location>
        <begin position="80"/>
        <end position="98"/>
    </location>
</feature>
<feature type="domain" description="Major facilitator superfamily (MFS) profile" evidence="5">
    <location>
        <begin position="12"/>
        <end position="389"/>
    </location>
</feature>